<gene>
    <name evidence="2" type="ORF">GCM10011372_26300</name>
</gene>
<accession>A0A917PPL8</accession>
<organism evidence="2 3">
    <name type="scientific">Agromyces bauzanensis</name>
    <dbReference type="NCBI Taxonomy" id="1308924"/>
    <lineage>
        <taxon>Bacteria</taxon>
        <taxon>Bacillati</taxon>
        <taxon>Actinomycetota</taxon>
        <taxon>Actinomycetes</taxon>
        <taxon>Micrococcales</taxon>
        <taxon>Microbacteriaceae</taxon>
        <taxon>Agromyces</taxon>
    </lineage>
</organism>
<keyword evidence="3" id="KW-1185">Reference proteome</keyword>
<dbReference type="RefSeq" id="WP_188743886.1">
    <property type="nucleotide sequence ID" value="NZ_BAABFW010000040.1"/>
</dbReference>
<dbReference type="EMBL" id="BMMD01000015">
    <property type="protein sequence ID" value="GGJ86613.1"/>
    <property type="molecule type" value="Genomic_DNA"/>
</dbReference>
<sequence length="114" mass="12767">MTCEPDRRAGWYDDPSTELRDHESDAAWLRYWDGTKWSPHIVPKPTIAEVETGSRLHVSALVDEAPGHTVRLRSPDEYTMVPLPPEHDGAAASACWIDRAVGSVWRAPRVGRHG</sequence>
<evidence type="ECO:0000313" key="2">
    <source>
        <dbReference type="EMBL" id="GGJ86613.1"/>
    </source>
</evidence>
<feature type="domain" description="DUF2510" evidence="1">
    <location>
        <begin position="9"/>
        <end position="46"/>
    </location>
</feature>
<evidence type="ECO:0000313" key="3">
    <source>
        <dbReference type="Proteomes" id="UP000636956"/>
    </source>
</evidence>
<reference evidence="2" key="2">
    <citation type="submission" date="2020-09" db="EMBL/GenBank/DDBJ databases">
        <authorList>
            <person name="Sun Q."/>
            <person name="Zhou Y."/>
        </authorList>
    </citation>
    <scope>NUCLEOTIDE SEQUENCE</scope>
    <source>
        <strain evidence="2">CGMCC 1.8984</strain>
    </source>
</reference>
<comment type="caution">
    <text evidence="2">The sequence shown here is derived from an EMBL/GenBank/DDBJ whole genome shotgun (WGS) entry which is preliminary data.</text>
</comment>
<reference evidence="2" key="1">
    <citation type="journal article" date="2014" name="Int. J. Syst. Evol. Microbiol.">
        <title>Complete genome sequence of Corynebacterium casei LMG S-19264T (=DSM 44701T), isolated from a smear-ripened cheese.</title>
        <authorList>
            <consortium name="US DOE Joint Genome Institute (JGI-PGF)"/>
            <person name="Walter F."/>
            <person name="Albersmeier A."/>
            <person name="Kalinowski J."/>
            <person name="Ruckert C."/>
        </authorList>
    </citation>
    <scope>NUCLEOTIDE SEQUENCE</scope>
    <source>
        <strain evidence="2">CGMCC 1.8984</strain>
    </source>
</reference>
<evidence type="ECO:0000259" key="1">
    <source>
        <dbReference type="Pfam" id="PF10708"/>
    </source>
</evidence>
<proteinExistence type="predicted"/>
<dbReference type="Pfam" id="PF10708">
    <property type="entry name" value="DUF2510"/>
    <property type="match status" value="1"/>
</dbReference>
<dbReference type="AlphaFoldDB" id="A0A917PPL8"/>
<name>A0A917PPL8_9MICO</name>
<dbReference type="Proteomes" id="UP000636956">
    <property type="component" value="Unassembled WGS sequence"/>
</dbReference>
<dbReference type="InterPro" id="IPR018929">
    <property type="entry name" value="DUF2510"/>
</dbReference>
<protein>
    <recommendedName>
        <fullName evidence="1">DUF2510 domain-containing protein</fullName>
    </recommendedName>
</protein>